<name>A0A0F9SJ89_9ZZZZ</name>
<comment type="caution">
    <text evidence="1">The sequence shown here is derived from an EMBL/GenBank/DDBJ whole genome shotgun (WGS) entry which is preliminary data.</text>
</comment>
<dbReference type="AlphaFoldDB" id="A0A0F9SJ89"/>
<dbReference type="EMBL" id="LAZR01002490">
    <property type="protein sequence ID" value="KKN29403.1"/>
    <property type="molecule type" value="Genomic_DNA"/>
</dbReference>
<reference evidence="1" key="1">
    <citation type="journal article" date="2015" name="Nature">
        <title>Complex archaea that bridge the gap between prokaryotes and eukaryotes.</title>
        <authorList>
            <person name="Spang A."/>
            <person name="Saw J.H."/>
            <person name="Jorgensen S.L."/>
            <person name="Zaremba-Niedzwiedzka K."/>
            <person name="Martijn J."/>
            <person name="Lind A.E."/>
            <person name="van Eijk R."/>
            <person name="Schleper C."/>
            <person name="Guy L."/>
            <person name="Ettema T.J."/>
        </authorList>
    </citation>
    <scope>NUCLEOTIDE SEQUENCE</scope>
</reference>
<proteinExistence type="predicted"/>
<sequence length="57" mass="6500">MKRQIVYFFDEIPTIGFCPKCEETAVYGTEVGLACPKCRTRELSIFVWDGKSTHPEA</sequence>
<evidence type="ECO:0000313" key="1">
    <source>
        <dbReference type="EMBL" id="KKN29403.1"/>
    </source>
</evidence>
<protein>
    <submittedName>
        <fullName evidence="1">Uncharacterized protein</fullName>
    </submittedName>
</protein>
<accession>A0A0F9SJ89</accession>
<organism evidence="1">
    <name type="scientific">marine sediment metagenome</name>
    <dbReference type="NCBI Taxonomy" id="412755"/>
    <lineage>
        <taxon>unclassified sequences</taxon>
        <taxon>metagenomes</taxon>
        <taxon>ecological metagenomes</taxon>
    </lineage>
</organism>
<gene>
    <name evidence="1" type="ORF">LCGC14_0844310</name>
</gene>